<reference evidence="1 2" key="1">
    <citation type="journal article" date="2018" name="BMC Genomics">
        <title>Comparative genome analyses reveal sequence features reflecting distinct modes of host-adaptation between dicot and monocot powdery mildew.</title>
        <authorList>
            <person name="Wu Y."/>
            <person name="Ma X."/>
            <person name="Pan Z."/>
            <person name="Kale S.D."/>
            <person name="Song Y."/>
            <person name="King H."/>
            <person name="Zhang Q."/>
            <person name="Presley C."/>
            <person name="Deng X."/>
            <person name="Wei C.I."/>
            <person name="Xiao S."/>
        </authorList>
    </citation>
    <scope>NUCLEOTIDE SEQUENCE [LARGE SCALE GENOMIC DNA]</scope>
    <source>
        <strain evidence="1">UMSG3</strain>
    </source>
</reference>
<accession>A0A420HFS4</accession>
<dbReference type="PANTHER" id="PTHR14303:SF0">
    <property type="entry name" value="DNA POLYMERASE DELTA SUBUNIT 4"/>
    <property type="match status" value="1"/>
</dbReference>
<name>A0A420HFS4_9PEZI</name>
<comment type="caution">
    <text evidence="1">The sequence shown here is derived from an EMBL/GenBank/DDBJ whole genome shotgun (WGS) entry which is preliminary data.</text>
</comment>
<dbReference type="GO" id="GO:0000731">
    <property type="term" value="P:DNA synthesis involved in DNA repair"/>
    <property type="evidence" value="ECO:0007669"/>
    <property type="project" value="InterPro"/>
</dbReference>
<dbReference type="GO" id="GO:0003887">
    <property type="term" value="F:DNA-directed DNA polymerase activity"/>
    <property type="evidence" value="ECO:0007669"/>
    <property type="project" value="TreeGrafter"/>
</dbReference>
<dbReference type="Proteomes" id="UP000283383">
    <property type="component" value="Unassembled WGS sequence"/>
</dbReference>
<keyword evidence="2" id="KW-1185">Reference proteome</keyword>
<dbReference type="InterPro" id="IPR007218">
    <property type="entry name" value="DNA_pol_delta_4"/>
</dbReference>
<dbReference type="Pfam" id="PF04081">
    <property type="entry name" value="DNA_pol_delta_4"/>
    <property type="match status" value="1"/>
</dbReference>
<dbReference type="EMBL" id="MCBQ01019674">
    <property type="protein sequence ID" value="RKF56268.1"/>
    <property type="molecule type" value="Genomic_DNA"/>
</dbReference>
<dbReference type="GO" id="GO:0043625">
    <property type="term" value="C:delta DNA polymerase complex"/>
    <property type="evidence" value="ECO:0007669"/>
    <property type="project" value="TreeGrafter"/>
</dbReference>
<proteinExistence type="predicted"/>
<evidence type="ECO:0000313" key="2">
    <source>
        <dbReference type="Proteomes" id="UP000283383"/>
    </source>
</evidence>
<organism evidence="1 2">
    <name type="scientific">Golovinomyces cichoracearum</name>
    <dbReference type="NCBI Taxonomy" id="62708"/>
    <lineage>
        <taxon>Eukaryota</taxon>
        <taxon>Fungi</taxon>
        <taxon>Dikarya</taxon>
        <taxon>Ascomycota</taxon>
        <taxon>Pezizomycotina</taxon>
        <taxon>Leotiomycetes</taxon>
        <taxon>Erysiphales</taxon>
        <taxon>Erysiphaceae</taxon>
        <taxon>Golovinomyces</taxon>
    </lineage>
</organism>
<evidence type="ECO:0000313" key="1">
    <source>
        <dbReference type="EMBL" id="RKF56268.1"/>
    </source>
</evidence>
<protein>
    <submittedName>
        <fullName evidence="1">DNA polymerase delta subunit 4</fullName>
    </submittedName>
</protein>
<sequence>MANVAYVKSEVCIETIVLSFFFSPPSLTTSETKKERKIMSAARRNRALAGPNRSKISNTHLFRGTKITKPGKIPCALEKGVQTSQADVSLGKRQVPVLNAVDKPTAIAHERYKLEEQTTLPITNAHIKRYWKARESERLTYTIHQGDLDDQTKILRLFDITSQYGPCIGISRSKRWARANRLRLSPPIEVLAILSKHQGSQNAGNNERAYVDELLS</sequence>
<gene>
    <name evidence="1" type="ORF">GcM3_196038</name>
</gene>
<dbReference type="AlphaFoldDB" id="A0A420HFS4"/>
<dbReference type="PANTHER" id="PTHR14303">
    <property type="entry name" value="DNA POLYMERASE DELTA SUBUNIT 4"/>
    <property type="match status" value="1"/>
</dbReference>
<dbReference type="STRING" id="62708.A0A420HFS4"/>
<dbReference type="GO" id="GO:0006261">
    <property type="term" value="P:DNA-templated DNA replication"/>
    <property type="evidence" value="ECO:0007669"/>
    <property type="project" value="TreeGrafter"/>
</dbReference>